<comment type="pathway">
    <text evidence="2">Isoprenoid biosynthesis; dimethylallyl diphosphate biosynthesis; dimethylallyl diphosphate from isopentenyl diphosphate: step 1/1.</text>
</comment>
<evidence type="ECO:0000256" key="3">
    <source>
        <dbReference type="ARBA" id="ARBA00007579"/>
    </source>
</evidence>
<dbReference type="InterPro" id="IPR000086">
    <property type="entry name" value="NUDIX_hydrolase_dom"/>
</dbReference>
<dbReference type="InterPro" id="IPR011876">
    <property type="entry name" value="IsopentenylPP_isomerase_typ1"/>
</dbReference>
<evidence type="ECO:0000256" key="5">
    <source>
        <dbReference type="ARBA" id="ARBA00022516"/>
    </source>
</evidence>
<reference evidence="16 17" key="1">
    <citation type="submission" date="2017-11" db="EMBL/GenBank/DDBJ databases">
        <title>De novo assembly and phasing of dikaryotic genomes from two isolates of Puccinia coronata f. sp. avenae, the causal agent of oat crown rust.</title>
        <authorList>
            <person name="Miller M.E."/>
            <person name="Zhang Y."/>
            <person name="Omidvar V."/>
            <person name="Sperschneider J."/>
            <person name="Schwessinger B."/>
            <person name="Raley C."/>
            <person name="Palmer J.M."/>
            <person name="Garnica D."/>
            <person name="Upadhyaya N."/>
            <person name="Rathjen J."/>
            <person name="Taylor J.M."/>
            <person name="Park R.F."/>
            <person name="Dodds P.N."/>
            <person name="Hirsch C.D."/>
            <person name="Kianian S.F."/>
            <person name="Figueroa M."/>
        </authorList>
    </citation>
    <scope>NUCLEOTIDE SEQUENCE [LARGE SCALE GENOMIC DNA]</scope>
    <source>
        <strain evidence="16">12SD80</strain>
    </source>
</reference>
<gene>
    <name evidence="16" type="ORF">PCASD_06373</name>
</gene>
<dbReference type="EMBL" id="PGCI01000079">
    <property type="protein sequence ID" value="PLW42348.1"/>
    <property type="molecule type" value="Genomic_DNA"/>
</dbReference>
<feature type="domain" description="Nudix hydrolase" evidence="15">
    <location>
        <begin position="243"/>
        <end position="391"/>
    </location>
</feature>
<evidence type="ECO:0000256" key="2">
    <source>
        <dbReference type="ARBA" id="ARBA00004826"/>
    </source>
</evidence>
<evidence type="ECO:0000256" key="12">
    <source>
        <dbReference type="ARBA" id="ARBA00029294"/>
    </source>
</evidence>
<keyword evidence="10" id="KW-0414">Isoprene biosynthesis</keyword>
<dbReference type="UniPathway" id="UPA00059">
    <property type="reaction ID" value="UER00104"/>
</dbReference>
<dbReference type="Proteomes" id="UP000235392">
    <property type="component" value="Unassembled WGS sequence"/>
</dbReference>
<evidence type="ECO:0000313" key="16">
    <source>
        <dbReference type="EMBL" id="PLW42348.1"/>
    </source>
</evidence>
<dbReference type="SUPFAM" id="SSF55811">
    <property type="entry name" value="Nudix"/>
    <property type="match status" value="1"/>
</dbReference>
<evidence type="ECO:0000256" key="13">
    <source>
        <dbReference type="SAM" id="MobiDB-lite"/>
    </source>
</evidence>
<comment type="cofactor">
    <cofactor evidence="1">
        <name>Mg(2+)</name>
        <dbReference type="ChEBI" id="CHEBI:18420"/>
    </cofactor>
</comment>
<feature type="signal peptide" evidence="14">
    <location>
        <begin position="1"/>
        <end position="21"/>
    </location>
</feature>
<comment type="catalytic activity">
    <reaction evidence="12">
        <text>isopentenyl diphosphate = dimethylallyl diphosphate</text>
        <dbReference type="Rhea" id="RHEA:23284"/>
        <dbReference type="ChEBI" id="CHEBI:57623"/>
        <dbReference type="ChEBI" id="CHEBI:128769"/>
        <dbReference type="EC" id="5.3.3.2"/>
    </reaction>
    <physiologicalReaction direction="left-to-right" evidence="12">
        <dbReference type="Rhea" id="RHEA:23285"/>
    </physiologicalReaction>
</comment>
<keyword evidence="7" id="KW-0460">Magnesium</keyword>
<dbReference type="GO" id="GO:0004452">
    <property type="term" value="F:isopentenyl-diphosphate delta-isomerase activity"/>
    <property type="evidence" value="ECO:0007669"/>
    <property type="project" value="UniProtKB-EC"/>
</dbReference>
<feature type="region of interest" description="Disordered" evidence="13">
    <location>
        <begin position="54"/>
        <end position="94"/>
    </location>
</feature>
<dbReference type="AlphaFoldDB" id="A0A2N5UX57"/>
<evidence type="ECO:0000256" key="14">
    <source>
        <dbReference type="SAM" id="SignalP"/>
    </source>
</evidence>
<dbReference type="GO" id="GO:0006694">
    <property type="term" value="P:steroid biosynthetic process"/>
    <property type="evidence" value="ECO:0007669"/>
    <property type="project" value="UniProtKB-KW"/>
</dbReference>
<dbReference type="NCBIfam" id="TIGR02150">
    <property type="entry name" value="IPP_isom_1"/>
    <property type="match status" value="1"/>
</dbReference>
<dbReference type="FunFam" id="3.90.79.10:FF:000012">
    <property type="entry name" value="Isopentenyl-diphosphate Delta-isomerase 1"/>
    <property type="match status" value="1"/>
</dbReference>
<dbReference type="InterPro" id="IPR015797">
    <property type="entry name" value="NUDIX_hydrolase-like_dom_sf"/>
</dbReference>
<keyword evidence="6" id="KW-0479">Metal-binding</keyword>
<keyword evidence="8" id="KW-0752">Steroid biosynthesis</keyword>
<dbReference type="CDD" id="cd02885">
    <property type="entry name" value="NUDIX_IPP_Isomerase"/>
    <property type="match status" value="1"/>
</dbReference>
<evidence type="ECO:0000256" key="9">
    <source>
        <dbReference type="ARBA" id="ARBA00023098"/>
    </source>
</evidence>
<organism evidence="16 17">
    <name type="scientific">Puccinia coronata f. sp. avenae</name>
    <dbReference type="NCBI Taxonomy" id="200324"/>
    <lineage>
        <taxon>Eukaryota</taxon>
        <taxon>Fungi</taxon>
        <taxon>Dikarya</taxon>
        <taxon>Basidiomycota</taxon>
        <taxon>Pucciniomycotina</taxon>
        <taxon>Pucciniomycetes</taxon>
        <taxon>Pucciniales</taxon>
        <taxon>Pucciniaceae</taxon>
        <taxon>Puccinia</taxon>
    </lineage>
</organism>
<dbReference type="GO" id="GO:0046872">
    <property type="term" value="F:metal ion binding"/>
    <property type="evidence" value="ECO:0007669"/>
    <property type="project" value="UniProtKB-KW"/>
</dbReference>
<comment type="caution">
    <text evidence="16">The sequence shown here is derived from an EMBL/GenBank/DDBJ whole genome shotgun (WGS) entry which is preliminary data.</text>
</comment>
<keyword evidence="5" id="KW-0444">Lipid biosynthesis</keyword>
<sequence>MQKAIPNLLLIVLTFVIICRAELDSEFLQDFCFSNDNWSGVDNQKLLQIIYKSKSPGTDQPYPSSHTSTTRERSTGRPNPGELDDIGSTPIEPTFSCPVSSQPVPVISNTPVNSAAAISTPTYLDHHLKNDHPGHHGHTGVQVVRNRGAAAGCPRPPFENPHIRPVSINPILILHLGNFDHYRRIAHMGSISTMTDALDGHDEEQIALMEERLILLDQDDNAIGEESKKTCHLMVNILPPRSLLHRAFSCFLFRPSDGKLLLQKRAAEKITFPSLWTNTCCSHPLAKEDEMDLKENIGVRRAAQRKLNHELGIQPAQIPLSDFVYLTRIHYLAPSDGLWGEHEIDYILFLTAEVDLNVNPNECSDVTWVSPTELKSMIADSSNHFTPWFELIVNRFLFPWWKDLLDRSQDRPINAHLIADAQDDTIHRMSP</sequence>
<evidence type="ECO:0000259" key="15">
    <source>
        <dbReference type="PROSITE" id="PS51462"/>
    </source>
</evidence>
<accession>A0A2N5UX57</accession>
<dbReference type="PANTHER" id="PTHR10885:SF0">
    <property type="entry name" value="ISOPENTENYL-DIPHOSPHATE DELTA-ISOMERASE"/>
    <property type="match status" value="1"/>
</dbReference>
<keyword evidence="14" id="KW-0732">Signal</keyword>
<keyword evidence="11" id="KW-0413">Isomerase</keyword>
<evidence type="ECO:0000256" key="1">
    <source>
        <dbReference type="ARBA" id="ARBA00001946"/>
    </source>
</evidence>
<dbReference type="Gene3D" id="3.90.79.10">
    <property type="entry name" value="Nucleoside Triphosphate Pyrophosphohydrolase"/>
    <property type="match status" value="1"/>
</dbReference>
<dbReference type="Pfam" id="PF00293">
    <property type="entry name" value="NUDIX"/>
    <property type="match status" value="1"/>
</dbReference>
<evidence type="ECO:0000256" key="4">
    <source>
        <dbReference type="ARBA" id="ARBA00012057"/>
    </source>
</evidence>
<evidence type="ECO:0000256" key="6">
    <source>
        <dbReference type="ARBA" id="ARBA00022723"/>
    </source>
</evidence>
<dbReference type="GO" id="GO:0005737">
    <property type="term" value="C:cytoplasm"/>
    <property type="evidence" value="ECO:0007669"/>
    <property type="project" value="TreeGrafter"/>
</dbReference>
<dbReference type="EC" id="5.3.3.2" evidence="4"/>
<dbReference type="PANTHER" id="PTHR10885">
    <property type="entry name" value="ISOPENTENYL-DIPHOSPHATE DELTA-ISOMERASE"/>
    <property type="match status" value="1"/>
</dbReference>
<dbReference type="GO" id="GO:0009240">
    <property type="term" value="P:isopentenyl diphosphate biosynthetic process"/>
    <property type="evidence" value="ECO:0007669"/>
    <property type="project" value="TreeGrafter"/>
</dbReference>
<feature type="chain" id="PRO_5014840388" description="isopentenyl-diphosphate Delta-isomerase" evidence="14">
    <location>
        <begin position="22"/>
        <end position="431"/>
    </location>
</feature>
<name>A0A2N5UX57_9BASI</name>
<keyword evidence="9" id="KW-0443">Lipid metabolism</keyword>
<comment type="similarity">
    <text evidence="3">Belongs to the IPP isomerase type 1 family.</text>
</comment>
<dbReference type="PROSITE" id="PS51462">
    <property type="entry name" value="NUDIX"/>
    <property type="match status" value="1"/>
</dbReference>
<dbReference type="GO" id="GO:0050992">
    <property type="term" value="P:dimethylallyl diphosphate biosynthetic process"/>
    <property type="evidence" value="ECO:0007669"/>
    <property type="project" value="UniProtKB-UniPathway"/>
</dbReference>
<evidence type="ECO:0000256" key="8">
    <source>
        <dbReference type="ARBA" id="ARBA00022955"/>
    </source>
</evidence>
<protein>
    <recommendedName>
        <fullName evidence="4">isopentenyl-diphosphate Delta-isomerase</fullName>
        <ecNumber evidence="4">5.3.3.2</ecNumber>
    </recommendedName>
</protein>
<evidence type="ECO:0000256" key="7">
    <source>
        <dbReference type="ARBA" id="ARBA00022842"/>
    </source>
</evidence>
<evidence type="ECO:0000313" key="17">
    <source>
        <dbReference type="Proteomes" id="UP000235392"/>
    </source>
</evidence>
<evidence type="ECO:0000256" key="10">
    <source>
        <dbReference type="ARBA" id="ARBA00023229"/>
    </source>
</evidence>
<evidence type="ECO:0000256" key="11">
    <source>
        <dbReference type="ARBA" id="ARBA00023235"/>
    </source>
</evidence>
<proteinExistence type="inferred from homology"/>